<dbReference type="Proteomes" id="UP000019426">
    <property type="component" value="Chromosome M2/40_rep2"/>
</dbReference>
<dbReference type="EMBL" id="HG917869">
    <property type="protein sequence ID" value="CDM70327.1"/>
    <property type="molecule type" value="Genomic_DNA"/>
</dbReference>
<dbReference type="OrthoDB" id="154708at2"/>
<dbReference type="Gene3D" id="2.160.20.80">
    <property type="entry name" value="E3 ubiquitin-protein ligase SopA"/>
    <property type="match status" value="1"/>
</dbReference>
<reference evidence="1 2" key="1">
    <citation type="submission" date="2013-11" db="EMBL/GenBank/DDBJ databases">
        <title>Complete genome sequence of Clostridum sp. M2/40.</title>
        <authorList>
            <person name="Wibberg D."/>
            <person name="Puehler A."/>
            <person name="Schlueter A."/>
        </authorList>
    </citation>
    <scope>NUCLEOTIDE SEQUENCE [LARGE SCALE GENOMIC DNA]</scope>
    <source>
        <strain evidence="2">M2/40</strain>
    </source>
</reference>
<proteinExistence type="predicted"/>
<dbReference type="RefSeq" id="WP_044040492.1">
    <property type="nucleotide sequence ID" value="NZ_HG917869.1"/>
</dbReference>
<evidence type="ECO:0000313" key="1">
    <source>
        <dbReference type="EMBL" id="CDM70327.1"/>
    </source>
</evidence>
<keyword evidence="2" id="KW-1185">Reference proteome</keyword>
<dbReference type="HOGENOM" id="CLU_068870_0_0_9"/>
<organism evidence="1 2">
    <name type="scientific">Clostridium bornimense</name>
    <dbReference type="NCBI Taxonomy" id="1216932"/>
    <lineage>
        <taxon>Bacteria</taxon>
        <taxon>Bacillati</taxon>
        <taxon>Bacillota</taxon>
        <taxon>Clostridia</taxon>
        <taxon>Eubacteriales</taxon>
        <taxon>Clostridiaceae</taxon>
        <taxon>Clostridium</taxon>
    </lineage>
</organism>
<dbReference type="PATRIC" id="fig|1216932.3.peg.3182"/>
<protein>
    <submittedName>
        <fullName evidence="1">Pentapeptide repeat family protein</fullName>
    </submittedName>
</protein>
<accession>W6S7D9</accession>
<dbReference type="eggNOG" id="COG1357">
    <property type="taxonomic scope" value="Bacteria"/>
</dbReference>
<name>W6S7D9_9CLOT</name>
<dbReference type="InterPro" id="IPR001646">
    <property type="entry name" value="5peptide_repeat"/>
</dbReference>
<dbReference type="SUPFAM" id="SSF141571">
    <property type="entry name" value="Pentapeptide repeat-like"/>
    <property type="match status" value="1"/>
</dbReference>
<dbReference type="Pfam" id="PF00805">
    <property type="entry name" value="Pentapeptide"/>
    <property type="match status" value="1"/>
</dbReference>
<evidence type="ECO:0000313" key="2">
    <source>
        <dbReference type="Proteomes" id="UP000019426"/>
    </source>
</evidence>
<dbReference type="STRING" id="1216932.CM240_3210"/>
<sequence>MIKKFDLDKILSIDCDKCFGLCCVALYFSKSEGFPTDKEVGKPCVNLNNDFRCKVHKDLKKKGLKGCIAYDCFGAGQKVAESTYKRENWRNNPNKRKEIFDVFVVMRQLYEMLWYLKEAYRINKDETMRNNIETEILEIILRTNMDGTSLLNIDINEYRKKVNPLLHITSEGLRKRNYRGSNSKVKRSKMIAGRLDLMGVNLRNKNLVGEDLSGALLIAADLRESDLSYVDVLGADFRDADLNGANLEKTIYLTQGQVNSAKGDTKTRLPKGIKKPSSW</sequence>
<dbReference type="AlphaFoldDB" id="W6S7D9"/>
<gene>
    <name evidence="1" type="primary">yybG</name>
    <name evidence="1" type="ORF">CM240_3210</name>
</gene>
<dbReference type="KEGG" id="clt:CM240_3210"/>